<dbReference type="STRING" id="550540.Fbal_2376"/>
<dbReference type="AlphaFoldDB" id="E1SM60"/>
<feature type="domain" description="DUF4397" evidence="2">
    <location>
        <begin position="257"/>
        <end position="371"/>
    </location>
</feature>
<evidence type="ECO:0000259" key="2">
    <source>
        <dbReference type="Pfam" id="PF14344"/>
    </source>
</evidence>
<sequence>MKRIAQVLLLGFGAVFLTACDDDDDDIVITPPPPVVPLDDTDVRVLHASPDAPMVNVTVNGENVLEMVDYRQASGFLELTEGTYDIGVDAILPDGTTTTVIGPASLDLSGDVEYSVIAVGKVADGTLEPLILDRPDEDFGAGNIRLQVVHASPDAPEVDVYLTAPDDDISMMDPALSAVPFKASSGLIEVPAGEYQARITLAGTKDVVFDSGALTLAAETDLMLVAVTNTQSGPSPINVMAWGDDGVAQLSDIGTGAEVRVVHASPDAPEVNVLVDDAVALSDVPYAAASGFLPLSAGPHNLKVEPSAAPGTYVIDADADFALNTAYTVLATDFVASITPWIVEGKGRRIATAAQIRLLHASPTAGNVDIYVGADNDISDETPAFSDVPIRAETGFVALTPGTYYVTVTPTGTQDAAIGPIMLELEGNKIYTAIARDMMGGGLPLGLILLDDFVAEE</sequence>
<feature type="signal peptide" evidence="1">
    <location>
        <begin position="1"/>
        <end position="19"/>
    </location>
</feature>
<keyword evidence="1" id="KW-0732">Signal</keyword>
<evidence type="ECO:0000256" key="1">
    <source>
        <dbReference type="SAM" id="SignalP"/>
    </source>
</evidence>
<dbReference type="KEGG" id="fbl:Fbal_2376"/>
<evidence type="ECO:0000313" key="4">
    <source>
        <dbReference type="Proteomes" id="UP000006683"/>
    </source>
</evidence>
<feature type="domain" description="DUF4397" evidence="2">
    <location>
        <begin position="42"/>
        <end position="161"/>
    </location>
</feature>
<dbReference type="Pfam" id="PF14344">
    <property type="entry name" value="DUF4397"/>
    <property type="match status" value="2"/>
</dbReference>
<proteinExistence type="predicted"/>
<evidence type="ECO:0000313" key="3">
    <source>
        <dbReference type="EMBL" id="ADN76578.1"/>
    </source>
</evidence>
<dbReference type="OrthoDB" id="9783299at2"/>
<dbReference type="GeneID" id="67182586"/>
<dbReference type="eggNOG" id="COG1653">
    <property type="taxonomic scope" value="Bacteria"/>
</dbReference>
<gene>
    <name evidence="3" type="ordered locus">Fbal_2376</name>
</gene>
<dbReference type="PROSITE" id="PS51257">
    <property type="entry name" value="PROKAR_LIPOPROTEIN"/>
    <property type="match status" value="1"/>
</dbReference>
<dbReference type="eggNOG" id="COG1404">
    <property type="taxonomic scope" value="Bacteria"/>
</dbReference>
<dbReference type="EMBL" id="CP002209">
    <property type="protein sequence ID" value="ADN76578.1"/>
    <property type="molecule type" value="Genomic_DNA"/>
</dbReference>
<accession>E1SM60</accession>
<dbReference type="RefSeq" id="WP_013345884.1">
    <property type="nucleotide sequence ID" value="NC_014541.1"/>
</dbReference>
<name>E1SM60_FERBD</name>
<reference evidence="3 4" key="1">
    <citation type="journal article" date="2010" name="Stand. Genomic Sci.">
        <title>Complete genome sequence of Ferrimonas balearica type strain (PAT).</title>
        <authorList>
            <person name="Nolan M."/>
            <person name="Sikorski J."/>
            <person name="Davenport K."/>
            <person name="Lucas S."/>
            <person name="Glavina Del Rio T."/>
            <person name="Tice H."/>
            <person name="Cheng J."/>
            <person name="Goodwin L."/>
            <person name="Pitluck S."/>
            <person name="Liolios K."/>
            <person name="Ivanova N."/>
            <person name="Mavromatis K."/>
            <person name="Ovchinnikova G."/>
            <person name="Pati A."/>
            <person name="Chen A."/>
            <person name="Palaniappan K."/>
            <person name="Land M."/>
            <person name="Hauser L."/>
            <person name="Chang Y."/>
            <person name="Jeffries C."/>
            <person name="Tapia R."/>
            <person name="Brettin T."/>
            <person name="Detter J."/>
            <person name="Han C."/>
            <person name="Yasawong M."/>
            <person name="Rohde M."/>
            <person name="Tindall B."/>
            <person name="Goker M."/>
            <person name="Woyke T."/>
            <person name="Bristow J."/>
            <person name="Eisen J."/>
            <person name="Markowitz V."/>
            <person name="Hugenholtz P."/>
            <person name="Kyrpides N."/>
            <person name="Klenk H."/>
            <person name="Lapidus A."/>
        </authorList>
    </citation>
    <scope>NUCLEOTIDE SEQUENCE [LARGE SCALE GENOMIC DNA]</scope>
    <source>
        <strain evidence="4">DSM 9799 / CCM 4581 / KCTC 23876 / PAT</strain>
    </source>
</reference>
<organism evidence="3 4">
    <name type="scientific">Ferrimonas balearica (strain DSM 9799 / CCM 4581 / KCTC 23876 / PAT)</name>
    <dbReference type="NCBI Taxonomy" id="550540"/>
    <lineage>
        <taxon>Bacteria</taxon>
        <taxon>Pseudomonadati</taxon>
        <taxon>Pseudomonadota</taxon>
        <taxon>Gammaproteobacteria</taxon>
        <taxon>Alteromonadales</taxon>
        <taxon>Ferrimonadaceae</taxon>
        <taxon>Ferrimonas</taxon>
    </lineage>
</organism>
<keyword evidence="4" id="KW-1185">Reference proteome</keyword>
<dbReference type="Proteomes" id="UP000006683">
    <property type="component" value="Chromosome"/>
</dbReference>
<dbReference type="HOGENOM" id="CLU_023664_0_0_6"/>
<dbReference type="InterPro" id="IPR025510">
    <property type="entry name" value="DUF4397"/>
</dbReference>
<feature type="chain" id="PRO_5003151337" description="DUF4397 domain-containing protein" evidence="1">
    <location>
        <begin position="20"/>
        <end position="457"/>
    </location>
</feature>
<protein>
    <recommendedName>
        <fullName evidence="2">DUF4397 domain-containing protein</fullName>
    </recommendedName>
</protein>